<dbReference type="Gene3D" id="1.10.780.10">
    <property type="entry name" value="Hydroxylamine Oxidoreductase, Chain A, domain 1"/>
    <property type="match status" value="1"/>
</dbReference>
<feature type="chain" id="PRO_5029613914" description="Tetrahaem cytochrome domain-containing protein" evidence="10">
    <location>
        <begin position="20"/>
        <end position="346"/>
    </location>
</feature>
<proteinExistence type="predicted"/>
<dbReference type="Pfam" id="PF14537">
    <property type="entry name" value="Cytochrom_c3_2"/>
    <property type="match status" value="1"/>
</dbReference>
<evidence type="ECO:0000313" key="12">
    <source>
        <dbReference type="EMBL" id="GEJ58237.1"/>
    </source>
</evidence>
<keyword evidence="9" id="KW-1133">Transmembrane helix</keyword>
<protein>
    <recommendedName>
        <fullName evidence="11">Tetrahaem cytochrome domain-containing protein</fullName>
    </recommendedName>
</protein>
<keyword evidence="9" id="KW-0812">Transmembrane</keyword>
<evidence type="ECO:0000259" key="11">
    <source>
        <dbReference type="Pfam" id="PF14537"/>
    </source>
</evidence>
<comment type="subcellular location">
    <subcellularLocation>
        <location evidence="2">Cell envelope</location>
    </subcellularLocation>
</comment>
<dbReference type="InterPro" id="IPR036280">
    <property type="entry name" value="Multihaem_cyt_sf"/>
</dbReference>
<dbReference type="PANTHER" id="PTHR35038">
    <property type="entry name" value="DISSIMILATORY SULFITE REDUCTASE SIRA"/>
    <property type="match status" value="1"/>
</dbReference>
<evidence type="ECO:0000256" key="7">
    <source>
        <dbReference type="ARBA" id="ARBA00022982"/>
    </source>
</evidence>
<comment type="cofactor">
    <cofactor evidence="1">
        <name>heme c</name>
        <dbReference type="ChEBI" id="CHEBI:61717"/>
    </cofactor>
</comment>
<reference evidence="13" key="1">
    <citation type="journal article" date="2020" name="Appl. Environ. Microbiol.">
        <title>Diazotrophic Anaeromyxobacter Isolates from Soils.</title>
        <authorList>
            <person name="Masuda Y."/>
            <person name="Yamanaka H."/>
            <person name="Xu Z.X."/>
            <person name="Shiratori Y."/>
            <person name="Aono T."/>
            <person name="Amachi S."/>
            <person name="Senoo K."/>
            <person name="Itoh H."/>
        </authorList>
    </citation>
    <scope>NUCLEOTIDE SEQUENCE [LARGE SCALE GENOMIC DNA]</scope>
    <source>
        <strain evidence="13">R267</strain>
    </source>
</reference>
<accession>A0A7I9VQI3</accession>
<dbReference type="GO" id="GO:0046872">
    <property type="term" value="F:metal ion binding"/>
    <property type="evidence" value="ECO:0007669"/>
    <property type="project" value="UniProtKB-KW"/>
</dbReference>
<evidence type="ECO:0000256" key="9">
    <source>
        <dbReference type="SAM" id="Phobius"/>
    </source>
</evidence>
<dbReference type="GO" id="GO:0030313">
    <property type="term" value="C:cell envelope"/>
    <property type="evidence" value="ECO:0007669"/>
    <property type="project" value="UniProtKB-SubCell"/>
</dbReference>
<keyword evidence="8" id="KW-0408">Iron</keyword>
<dbReference type="SUPFAM" id="SSF48695">
    <property type="entry name" value="Multiheme cytochromes"/>
    <property type="match status" value="1"/>
</dbReference>
<evidence type="ECO:0000256" key="5">
    <source>
        <dbReference type="ARBA" id="ARBA00022723"/>
    </source>
</evidence>
<keyword evidence="6 10" id="KW-0732">Signal</keyword>
<dbReference type="GO" id="GO:0016491">
    <property type="term" value="F:oxidoreductase activity"/>
    <property type="evidence" value="ECO:0007669"/>
    <property type="project" value="TreeGrafter"/>
</dbReference>
<dbReference type="EMBL" id="BJTG01000007">
    <property type="protein sequence ID" value="GEJ58237.1"/>
    <property type="molecule type" value="Genomic_DNA"/>
</dbReference>
<keyword evidence="3" id="KW-0813">Transport</keyword>
<evidence type="ECO:0000256" key="2">
    <source>
        <dbReference type="ARBA" id="ARBA00004196"/>
    </source>
</evidence>
<sequence length="346" mass="38317">MRRTLLWVMMWVGAGPAWAGIPAEQDDCLGCHGGDATMSMDLPSGEKLGVYVDAAVFGKSVHGEILRCTDCHTEKTGYPHESKPFASKRDVQVAYYEQCKSCHFANYTKTLDGVHYAVMAKGNRKAALCVDCHGSHDIQRASEPRTRISQTCAKCHDGVFKVYASSVHGRDAEAGNQDVPVCTDCHKAHDILDPKNGALSMRTPEICGRCHTSEKMMSKYKLSTKVVDTYLKDFHGMSATLQRGTKADRKSFAAVCTDCHGVHDIQKSSDPTSHTMRANLVQTCQKCHPGATKNFPDAWLSHYEPTPQKATLVWSVQLFYKLIIPFMVGGLVLQIALHLWRVVVNR</sequence>
<dbReference type="Proteomes" id="UP000503640">
    <property type="component" value="Unassembled WGS sequence"/>
</dbReference>
<dbReference type="InterPro" id="IPR051829">
    <property type="entry name" value="Multiheme_Cytochr_ET"/>
</dbReference>
<evidence type="ECO:0000313" key="13">
    <source>
        <dbReference type="Proteomes" id="UP000503640"/>
    </source>
</evidence>
<evidence type="ECO:0000256" key="6">
    <source>
        <dbReference type="ARBA" id="ARBA00022729"/>
    </source>
</evidence>
<evidence type="ECO:0000256" key="3">
    <source>
        <dbReference type="ARBA" id="ARBA00022448"/>
    </source>
</evidence>
<keyword evidence="9" id="KW-0472">Membrane</keyword>
<feature type="transmembrane region" description="Helical" evidence="9">
    <location>
        <begin position="318"/>
        <end position="340"/>
    </location>
</feature>
<name>A0A7I9VQI3_9BACT</name>
<evidence type="ECO:0000256" key="8">
    <source>
        <dbReference type="ARBA" id="ARBA00023004"/>
    </source>
</evidence>
<dbReference type="InterPro" id="IPR012286">
    <property type="entry name" value="Tetrahaem_cytochrome"/>
</dbReference>
<comment type="caution">
    <text evidence="12">The sequence shown here is derived from an EMBL/GenBank/DDBJ whole genome shotgun (WGS) entry which is preliminary data.</text>
</comment>
<keyword evidence="5" id="KW-0479">Metal-binding</keyword>
<keyword evidence="13" id="KW-1185">Reference proteome</keyword>
<feature type="domain" description="Tetrahaem cytochrome" evidence="11">
    <location>
        <begin position="127"/>
        <end position="212"/>
    </location>
</feature>
<organism evidence="12 13">
    <name type="scientific">Anaeromyxobacter diazotrophicus</name>
    <dbReference type="NCBI Taxonomy" id="2590199"/>
    <lineage>
        <taxon>Bacteria</taxon>
        <taxon>Pseudomonadati</taxon>
        <taxon>Myxococcota</taxon>
        <taxon>Myxococcia</taxon>
        <taxon>Myxococcales</taxon>
        <taxon>Cystobacterineae</taxon>
        <taxon>Anaeromyxobacteraceae</taxon>
        <taxon>Anaeromyxobacter</taxon>
    </lineage>
</organism>
<dbReference type="AlphaFoldDB" id="A0A7I9VQI3"/>
<feature type="signal peptide" evidence="10">
    <location>
        <begin position="1"/>
        <end position="19"/>
    </location>
</feature>
<evidence type="ECO:0000256" key="4">
    <source>
        <dbReference type="ARBA" id="ARBA00022617"/>
    </source>
</evidence>
<keyword evidence="7" id="KW-0249">Electron transport</keyword>
<gene>
    <name evidence="12" type="ORF">AMYX_29780</name>
</gene>
<evidence type="ECO:0000256" key="1">
    <source>
        <dbReference type="ARBA" id="ARBA00001926"/>
    </source>
</evidence>
<dbReference type="PANTHER" id="PTHR35038:SF6">
    <property type="entry name" value="SURFACE LOCALIZED DECAHEME CYTOCHROME C LIPOPROTEIN"/>
    <property type="match status" value="1"/>
</dbReference>
<evidence type="ECO:0000256" key="10">
    <source>
        <dbReference type="SAM" id="SignalP"/>
    </source>
</evidence>
<dbReference type="Gene3D" id="3.90.10.10">
    <property type="entry name" value="Cytochrome C3"/>
    <property type="match status" value="1"/>
</dbReference>
<keyword evidence="4" id="KW-0349">Heme</keyword>